<sequence length="776" mass="78974">MPEDAADSPFRTAAAVEDRAAGPPSSGPGPTPDDAVVFKAFCGAGLWPGLGRTTAGRLEEAGIEHREHVDLHRLSSVPGVSGPRARRLLDTFRAAEPTYAAVEMLVAARLPARLARGLADALGPTVAKALRADPWSLLEGGEAELGDADRFARHLGLDRADPRRGPAVLIHLLGRAASRAGDTAAPVAEVTRAAVREGVTEPLDALSAALDSGRVIQVDDRLALERYAMAEQAISDGVERLLATAEPFRPEAGGRRARRRAGSGLGEERPAVATPPEPPAPTSMFDDDVPDDHAPDDEPPDNDAAGSAYDAAGSDAAGGGAGTVPGGAEPGAAADRAVAGLDEVQLQAARTALEVGVSVLTGGPGTGKSRTVAAVVRLAEAAGVEVALAAPTGRAAKRLEELCGAPASTLHRLLGAQGRGGGFARDEHNPIEADLVVVDETSMLDAELAAALLDACADGTHLLLVGDPAQLPSIGPGQVLADLLEAEVAPVTELTRLYRQADGGAIATMAAAVRRGELPPPGSGREVVVVAARSSGEAAHRVVQLVTDSIPRALGIPTEDVQVVTPVHGGPAGTGALNAALKNALNPGRGEVSGFDVGDRVVATANHLDLGFANGEIGVVVALGERGGLRVAFPGGELDVPSHGVVDLRHGWAVTVHRAQGSEWAAVVGVFPPEAGRMLTRPLIYTAMTRARSHLSVVSVNGPALRAAVRDAGGRRRATLLPALLAGESAEPFGPMDDMDDTDDQPGEAGFGAGLADGATAGAAVLAPATKEPVRP</sequence>
<dbReference type="PANTHER" id="PTHR43788">
    <property type="entry name" value="DNA2/NAM7 HELICASE FAMILY MEMBER"/>
    <property type="match status" value="1"/>
</dbReference>
<evidence type="ECO:0000256" key="3">
    <source>
        <dbReference type="SAM" id="MobiDB-lite"/>
    </source>
</evidence>
<dbReference type="OrthoDB" id="9763659at2"/>
<feature type="region of interest" description="Disordered" evidence="3">
    <location>
        <begin position="1"/>
        <end position="34"/>
    </location>
</feature>
<proteinExistence type="predicted"/>
<name>A0A1S1Q4Y1_9ACTN</name>
<feature type="compositionally biased region" description="Low complexity" evidence="3">
    <location>
        <begin position="302"/>
        <end position="315"/>
    </location>
</feature>
<comment type="caution">
    <text evidence="6">The sequence shown here is derived from an EMBL/GenBank/DDBJ whole genome shotgun (WGS) entry which is preliminary data.</text>
</comment>
<feature type="domain" description="ATP-dependent RecD2 DNA helicase-like helix-hairpin-helix" evidence="5">
    <location>
        <begin position="99"/>
        <end position="183"/>
    </location>
</feature>
<dbReference type="Gene3D" id="2.30.30.940">
    <property type="match status" value="1"/>
</dbReference>
<dbReference type="GO" id="GO:0005524">
    <property type="term" value="F:ATP binding"/>
    <property type="evidence" value="ECO:0007669"/>
    <property type="project" value="UniProtKB-KW"/>
</dbReference>
<evidence type="ECO:0000313" key="6">
    <source>
        <dbReference type="EMBL" id="OHV28235.1"/>
    </source>
</evidence>
<dbReference type="CDD" id="cd17933">
    <property type="entry name" value="DEXSc_RecD-like"/>
    <property type="match status" value="1"/>
</dbReference>
<gene>
    <name evidence="6" type="ORF">BBK14_03465</name>
</gene>
<dbReference type="Gene3D" id="3.40.50.300">
    <property type="entry name" value="P-loop containing nucleotide triphosphate hydrolases"/>
    <property type="match status" value="2"/>
</dbReference>
<dbReference type="Gene3D" id="1.10.10.2220">
    <property type="match status" value="1"/>
</dbReference>
<organism evidence="6 7">
    <name type="scientific">Parafrankia soli</name>
    <dbReference type="NCBI Taxonomy" id="2599596"/>
    <lineage>
        <taxon>Bacteria</taxon>
        <taxon>Bacillati</taxon>
        <taxon>Actinomycetota</taxon>
        <taxon>Actinomycetes</taxon>
        <taxon>Frankiales</taxon>
        <taxon>Frankiaceae</taxon>
        <taxon>Parafrankia</taxon>
    </lineage>
</organism>
<keyword evidence="2" id="KW-0067">ATP-binding</keyword>
<dbReference type="Pfam" id="PF13604">
    <property type="entry name" value="AAA_30"/>
    <property type="match status" value="1"/>
</dbReference>
<evidence type="ECO:0000259" key="4">
    <source>
        <dbReference type="Pfam" id="PF13538"/>
    </source>
</evidence>
<dbReference type="InterPro" id="IPR029493">
    <property type="entry name" value="RecD2-like_HHH"/>
</dbReference>
<feature type="region of interest" description="Disordered" evidence="3">
    <location>
        <begin position="729"/>
        <end position="755"/>
    </location>
</feature>
<dbReference type="AlphaFoldDB" id="A0A1S1Q4Y1"/>
<feature type="compositionally biased region" description="Acidic residues" evidence="3">
    <location>
        <begin position="737"/>
        <end position="746"/>
    </location>
</feature>
<keyword evidence="7" id="KW-1185">Reference proteome</keyword>
<dbReference type="CDD" id="cd18809">
    <property type="entry name" value="SF1_C_RecD"/>
    <property type="match status" value="1"/>
</dbReference>
<dbReference type="Pfam" id="PF13538">
    <property type="entry name" value="UvrD_C_2"/>
    <property type="match status" value="1"/>
</dbReference>
<dbReference type="PANTHER" id="PTHR43788:SF6">
    <property type="entry name" value="DNA HELICASE B"/>
    <property type="match status" value="1"/>
</dbReference>
<dbReference type="Proteomes" id="UP000179769">
    <property type="component" value="Unassembled WGS sequence"/>
</dbReference>
<protein>
    <submittedName>
        <fullName evidence="6">Exodeoxyribonuclease V</fullName>
    </submittedName>
</protein>
<dbReference type="EMBL" id="MAXA01000213">
    <property type="protein sequence ID" value="OHV28235.1"/>
    <property type="molecule type" value="Genomic_DNA"/>
</dbReference>
<feature type="region of interest" description="Disordered" evidence="3">
    <location>
        <begin position="249"/>
        <end position="329"/>
    </location>
</feature>
<dbReference type="InterPro" id="IPR050534">
    <property type="entry name" value="Coronavir_polyprotein_1ab"/>
</dbReference>
<dbReference type="Pfam" id="PF14490">
    <property type="entry name" value="HHH_RecD2"/>
    <property type="match status" value="1"/>
</dbReference>
<accession>A0A1S1Q4Y1</accession>
<evidence type="ECO:0000259" key="5">
    <source>
        <dbReference type="Pfam" id="PF14490"/>
    </source>
</evidence>
<dbReference type="GO" id="GO:0009338">
    <property type="term" value="C:exodeoxyribonuclease V complex"/>
    <property type="evidence" value="ECO:0007669"/>
    <property type="project" value="TreeGrafter"/>
</dbReference>
<dbReference type="SUPFAM" id="SSF52540">
    <property type="entry name" value="P-loop containing nucleoside triphosphate hydrolases"/>
    <property type="match status" value="2"/>
</dbReference>
<dbReference type="GO" id="GO:0006310">
    <property type="term" value="P:DNA recombination"/>
    <property type="evidence" value="ECO:0007669"/>
    <property type="project" value="TreeGrafter"/>
</dbReference>
<evidence type="ECO:0000256" key="2">
    <source>
        <dbReference type="ARBA" id="ARBA00022840"/>
    </source>
</evidence>
<dbReference type="InterPro" id="IPR027785">
    <property type="entry name" value="UvrD-like_helicase_C"/>
</dbReference>
<dbReference type="GO" id="GO:0017116">
    <property type="term" value="F:single-stranded DNA helicase activity"/>
    <property type="evidence" value="ECO:0007669"/>
    <property type="project" value="TreeGrafter"/>
</dbReference>
<dbReference type="RefSeq" id="WP_071063581.1">
    <property type="nucleotide sequence ID" value="NZ_MAXA01000213.1"/>
</dbReference>
<keyword evidence="1" id="KW-0547">Nucleotide-binding</keyword>
<evidence type="ECO:0000313" key="7">
    <source>
        <dbReference type="Proteomes" id="UP000179769"/>
    </source>
</evidence>
<dbReference type="InterPro" id="IPR027417">
    <property type="entry name" value="P-loop_NTPase"/>
</dbReference>
<evidence type="ECO:0000256" key="1">
    <source>
        <dbReference type="ARBA" id="ARBA00022741"/>
    </source>
</evidence>
<feature type="compositionally biased region" description="Gly residues" evidence="3">
    <location>
        <begin position="316"/>
        <end position="329"/>
    </location>
</feature>
<feature type="compositionally biased region" description="Acidic residues" evidence="3">
    <location>
        <begin position="285"/>
        <end position="301"/>
    </location>
</feature>
<reference evidence="7" key="1">
    <citation type="submission" date="2016-07" db="EMBL/GenBank/DDBJ databases">
        <title>Frankia sp. NRRL B-16219 Genome sequencing.</title>
        <authorList>
            <person name="Ghodhbane-Gtari F."/>
            <person name="Swanson E."/>
            <person name="Gueddou A."/>
            <person name="Louati M."/>
            <person name="Nouioui I."/>
            <person name="Hezbri K."/>
            <person name="Abebe-Akele F."/>
            <person name="Simpson S."/>
            <person name="Morris K."/>
            <person name="Thomas K."/>
            <person name="Gtari M."/>
            <person name="Tisa L.S."/>
        </authorList>
    </citation>
    <scope>NUCLEOTIDE SEQUENCE [LARGE SCALE GENOMIC DNA]</scope>
    <source>
        <strain evidence="7">NRRL B-16219</strain>
    </source>
</reference>
<feature type="domain" description="UvrD-like helicase C-terminal" evidence="4">
    <location>
        <begin position="650"/>
        <end position="698"/>
    </location>
</feature>